<dbReference type="GO" id="GO:0050660">
    <property type="term" value="F:flavin adenine dinucleotide binding"/>
    <property type="evidence" value="ECO:0007669"/>
    <property type="project" value="TreeGrafter"/>
</dbReference>
<organism evidence="8 9">
    <name type="scientific">Streptomyces atratus</name>
    <dbReference type="NCBI Taxonomy" id="1893"/>
    <lineage>
        <taxon>Bacteria</taxon>
        <taxon>Bacillati</taxon>
        <taxon>Actinomycetota</taxon>
        <taxon>Actinomycetes</taxon>
        <taxon>Kitasatosporales</taxon>
        <taxon>Streptomycetaceae</taxon>
        <taxon>Streptomyces</taxon>
    </lineage>
</organism>
<evidence type="ECO:0000256" key="6">
    <source>
        <dbReference type="ARBA" id="ARBA00023027"/>
    </source>
</evidence>
<proteinExistence type="inferred from homology"/>
<keyword evidence="6" id="KW-0520">NAD</keyword>
<evidence type="ECO:0000256" key="5">
    <source>
        <dbReference type="ARBA" id="ARBA00023002"/>
    </source>
</evidence>
<dbReference type="EMBL" id="FPJO01000008">
    <property type="protein sequence ID" value="SFX96905.1"/>
    <property type="molecule type" value="Genomic_DNA"/>
</dbReference>
<comment type="similarity">
    <text evidence="2">Belongs to the class-I pyridine nucleotide-disulfide oxidoreductase family.</text>
</comment>
<keyword evidence="5" id="KW-0560">Oxidoreductase</keyword>
<reference evidence="8 9" key="1">
    <citation type="submission" date="2016-11" db="EMBL/GenBank/DDBJ databases">
        <authorList>
            <person name="Jaros S."/>
            <person name="Januszkiewicz K."/>
            <person name="Wedrychowicz H."/>
        </authorList>
    </citation>
    <scope>NUCLEOTIDE SEQUENCE [LARGE SCALE GENOMIC DNA]</scope>
    <source>
        <strain evidence="8 9">OK807</strain>
    </source>
</reference>
<evidence type="ECO:0000259" key="7">
    <source>
        <dbReference type="Pfam" id="PF02852"/>
    </source>
</evidence>
<protein>
    <submittedName>
        <fullName evidence="8">Pyridine nucleotide-disulphide oxidoreductase, dimerisation domain</fullName>
    </submittedName>
</protein>
<dbReference type="GO" id="GO:0006103">
    <property type="term" value="P:2-oxoglutarate metabolic process"/>
    <property type="evidence" value="ECO:0007669"/>
    <property type="project" value="TreeGrafter"/>
</dbReference>
<accession>A0A1K2BE93</accession>
<dbReference type="FunFam" id="3.30.390.30:FF:000001">
    <property type="entry name" value="Dihydrolipoyl dehydrogenase"/>
    <property type="match status" value="1"/>
</dbReference>
<evidence type="ECO:0000256" key="1">
    <source>
        <dbReference type="ARBA" id="ARBA00001974"/>
    </source>
</evidence>
<dbReference type="SUPFAM" id="SSF55424">
    <property type="entry name" value="FAD/NAD-linked reductases, dimerisation (C-terminal) domain"/>
    <property type="match status" value="1"/>
</dbReference>
<dbReference type="PANTHER" id="PTHR22912">
    <property type="entry name" value="DISULFIDE OXIDOREDUCTASE"/>
    <property type="match status" value="1"/>
</dbReference>
<evidence type="ECO:0000256" key="3">
    <source>
        <dbReference type="ARBA" id="ARBA00022630"/>
    </source>
</evidence>
<dbReference type="GO" id="GO:0004148">
    <property type="term" value="F:dihydrolipoyl dehydrogenase (NADH) activity"/>
    <property type="evidence" value="ECO:0007669"/>
    <property type="project" value="TreeGrafter"/>
</dbReference>
<dbReference type="InterPro" id="IPR050151">
    <property type="entry name" value="Class-I_Pyr_Nuc-Dis_Oxidored"/>
</dbReference>
<name>A0A1K2BE93_STRAR</name>
<dbReference type="PANTHER" id="PTHR22912:SF217">
    <property type="entry name" value="DIHYDROLIPOYL DEHYDROGENASE"/>
    <property type="match status" value="1"/>
</dbReference>
<evidence type="ECO:0000256" key="2">
    <source>
        <dbReference type="ARBA" id="ARBA00007532"/>
    </source>
</evidence>
<dbReference type="Gene3D" id="3.30.390.30">
    <property type="match status" value="1"/>
</dbReference>
<evidence type="ECO:0000313" key="9">
    <source>
        <dbReference type="Proteomes" id="UP000181909"/>
    </source>
</evidence>
<evidence type="ECO:0000313" key="8">
    <source>
        <dbReference type="EMBL" id="SFX96905.1"/>
    </source>
</evidence>
<dbReference type="STRING" id="1893.SAMN02787144_1008209"/>
<dbReference type="Proteomes" id="UP000181909">
    <property type="component" value="Unassembled WGS sequence"/>
</dbReference>
<evidence type="ECO:0000256" key="4">
    <source>
        <dbReference type="ARBA" id="ARBA00022827"/>
    </source>
</evidence>
<dbReference type="InterPro" id="IPR016156">
    <property type="entry name" value="FAD/NAD-linked_Rdtase_dimer_sf"/>
</dbReference>
<dbReference type="PRINTS" id="PR00411">
    <property type="entry name" value="PNDRDTASEI"/>
</dbReference>
<gene>
    <name evidence="8" type="ORF">SAMN02787144_1008209</name>
</gene>
<feature type="domain" description="Pyridine nucleotide-disulphide oxidoreductase dimerisation" evidence="7">
    <location>
        <begin position="41"/>
        <end position="146"/>
    </location>
</feature>
<keyword evidence="4" id="KW-0274">FAD</keyword>
<dbReference type="AlphaFoldDB" id="A0A1K2BE93"/>
<sequence>MVGDLLPPPSLGLAHASFAEGLLVAETLAGLPSPAVDYAAVPRVTYSSPQTAAVGLTEAEARNAGHDVIVGSMPLTAVAKGTVHGRGGMVKVVAERGGRVLGVHLVGPHVSEMIAESQLVVGWDAEPGDVARHVHAHPTLSEAVGEVFLTLGGRGLHQRS</sequence>
<dbReference type="Pfam" id="PF02852">
    <property type="entry name" value="Pyr_redox_dim"/>
    <property type="match status" value="1"/>
</dbReference>
<comment type="cofactor">
    <cofactor evidence="1">
        <name>FAD</name>
        <dbReference type="ChEBI" id="CHEBI:57692"/>
    </cofactor>
</comment>
<dbReference type="InterPro" id="IPR004099">
    <property type="entry name" value="Pyr_nucl-diS_OxRdtase_dimer"/>
</dbReference>
<keyword evidence="3" id="KW-0285">Flavoprotein</keyword>